<dbReference type="EMBL" id="VWXD01000016">
    <property type="protein sequence ID" value="NIF03379.1"/>
    <property type="molecule type" value="Genomic_DNA"/>
</dbReference>
<dbReference type="Proteomes" id="UP000780690">
    <property type="component" value="Unassembled WGS sequence"/>
</dbReference>
<organism evidence="2 3">
    <name type="scientific">Candidatus Pantoea formicae</name>
    <dbReference type="NCBI Taxonomy" id="2608355"/>
    <lineage>
        <taxon>Bacteria</taxon>
        <taxon>Pseudomonadati</taxon>
        <taxon>Pseudomonadota</taxon>
        <taxon>Gammaproteobacteria</taxon>
        <taxon>Enterobacterales</taxon>
        <taxon>Erwiniaceae</taxon>
        <taxon>Pantoea</taxon>
    </lineage>
</organism>
<dbReference type="RefSeq" id="WP_167143729.1">
    <property type="nucleotide sequence ID" value="NZ_VWXD01000016.1"/>
</dbReference>
<evidence type="ECO:0000313" key="3">
    <source>
        <dbReference type="Proteomes" id="UP000780690"/>
    </source>
</evidence>
<accession>A0ABX0R2B8</accession>
<feature type="domain" description="CdiI immunity protein" evidence="1">
    <location>
        <begin position="6"/>
        <end position="94"/>
    </location>
</feature>
<protein>
    <recommendedName>
        <fullName evidence="1">CdiI immunity protein domain-containing protein</fullName>
    </recommendedName>
</protein>
<keyword evidence="3" id="KW-1185">Reference proteome</keyword>
<evidence type="ECO:0000313" key="2">
    <source>
        <dbReference type="EMBL" id="NIF03379.1"/>
    </source>
</evidence>
<comment type="caution">
    <text evidence="2">The sequence shown here is derived from an EMBL/GenBank/DDBJ whole genome shotgun (WGS) entry which is preliminary data.</text>
</comment>
<reference evidence="2 3" key="1">
    <citation type="journal article" date="2019" name="bioRxiv">
        <title>Bacteria contribute to plant secondary compound degradation in a generalist herbivore system.</title>
        <authorList>
            <person name="Francoeur C.B."/>
            <person name="Khadempour L."/>
            <person name="Moreira-Soto R.D."/>
            <person name="Gotting K."/>
            <person name="Book A.J."/>
            <person name="Pinto-Tomas A.A."/>
            <person name="Keefover-Ring K."/>
            <person name="Currie C.R."/>
        </authorList>
    </citation>
    <scope>NUCLEOTIDE SEQUENCE [LARGE SCALE GENOMIC DNA]</scope>
    <source>
        <strain evidence="2 3">Acro-805</strain>
    </source>
</reference>
<evidence type="ECO:0000259" key="1">
    <source>
        <dbReference type="Pfam" id="PF18593"/>
    </source>
</evidence>
<name>A0ABX0R2B8_9GAMM</name>
<dbReference type="Pfam" id="PF18593">
    <property type="entry name" value="CdiI_2"/>
    <property type="match status" value="1"/>
</dbReference>
<sequence length="105" mass="12351">MEKINLNELNCFITVYFGQDYDLIDDSDEIEPKIDAFIADTHYALRHGLIDDIDLFLAECDDLEKDFHDRYQHDFDPALWNTTPADFLKLVRDKVRQSLQDQQPG</sequence>
<proteinExistence type="predicted"/>
<gene>
    <name evidence="2" type="ORF">F3J38_25585</name>
</gene>
<dbReference type="InterPro" id="IPR041129">
    <property type="entry name" value="CdiI_2"/>
</dbReference>